<proteinExistence type="predicted"/>
<keyword evidence="6" id="KW-1185">Reference proteome</keyword>
<dbReference type="Gene3D" id="3.50.4.10">
    <property type="entry name" value="Hepatocyte Growth Factor"/>
    <property type="match status" value="1"/>
</dbReference>
<feature type="domain" description="Apple" evidence="3">
    <location>
        <begin position="194"/>
        <end position="232"/>
    </location>
</feature>
<reference evidence="5" key="2">
    <citation type="journal article" date="2023" name="IMA Fungus">
        <title>Comparative genomic study of the Penicillium genus elucidates a diverse pangenome and 15 lateral gene transfer events.</title>
        <authorList>
            <person name="Petersen C."/>
            <person name="Sorensen T."/>
            <person name="Nielsen M.R."/>
            <person name="Sondergaard T.E."/>
            <person name="Sorensen J.L."/>
            <person name="Fitzpatrick D.A."/>
            <person name="Frisvad J.C."/>
            <person name="Nielsen K.L."/>
        </authorList>
    </citation>
    <scope>NUCLEOTIDE SEQUENCE</scope>
    <source>
        <strain evidence="5">IBT 16849</strain>
    </source>
</reference>
<evidence type="ECO:0000256" key="2">
    <source>
        <dbReference type="SAM" id="SignalP"/>
    </source>
</evidence>
<organism evidence="5 6">
    <name type="scientific">Penicillium cf. griseofulvum</name>
    <dbReference type="NCBI Taxonomy" id="2972120"/>
    <lineage>
        <taxon>Eukaryota</taxon>
        <taxon>Fungi</taxon>
        <taxon>Dikarya</taxon>
        <taxon>Ascomycota</taxon>
        <taxon>Pezizomycotina</taxon>
        <taxon>Eurotiomycetes</taxon>
        <taxon>Eurotiomycetidae</taxon>
        <taxon>Eurotiales</taxon>
        <taxon>Aspergillaceae</taxon>
        <taxon>Penicillium</taxon>
    </lineage>
</organism>
<feature type="chain" id="PRO_5040727362" description="Apple domain-containing protein" evidence="2">
    <location>
        <begin position="22"/>
        <end position="381"/>
    </location>
</feature>
<accession>A0A9W9J639</accession>
<dbReference type="AlphaFoldDB" id="A0A9W9J639"/>
<dbReference type="EMBL" id="JAPQKP010000005">
    <property type="protein sequence ID" value="KAJ5188326.1"/>
    <property type="molecule type" value="Genomic_DNA"/>
</dbReference>
<feature type="region of interest" description="Disordered" evidence="1">
    <location>
        <begin position="266"/>
        <end position="293"/>
    </location>
</feature>
<dbReference type="Proteomes" id="UP001150879">
    <property type="component" value="Unassembled WGS sequence"/>
</dbReference>
<keyword evidence="2" id="KW-0732">Signal</keyword>
<feature type="signal peptide" evidence="2">
    <location>
        <begin position="1"/>
        <end position="21"/>
    </location>
</feature>
<reference evidence="5" key="1">
    <citation type="submission" date="2022-11" db="EMBL/GenBank/DDBJ databases">
        <authorList>
            <person name="Petersen C."/>
        </authorList>
    </citation>
    <scope>NUCLEOTIDE SEQUENCE</scope>
    <source>
        <strain evidence="5">IBT 16849</strain>
    </source>
</reference>
<dbReference type="OrthoDB" id="4388755at2759"/>
<sequence length="381" mass="41253">MAFLKLSTSALVLLNLYLAQAIDARSCDGTQGATLKSNQVVIKGAPQCPQNDGDIIETSDGAYYNFQCCMHESKGSTFIKTVQTTGYDDCINQCTLTDNCQAFRYVFGNYNGESAGDCRLYGSGAFSEGKCGNTLHDWAYLTDPPVIEVPENVRAACSTECPDADGQIYTAKNKQVFHLDCEKRHGTAWFHKLDSKTLKECTESCASVIGCQSVDYHKRTKKCFLGKRTSKPTLDAPGWATAYSLGCSGGCTQDSCGGTCSSAGPQADITSPPEQEQEPIVPANPSPPTAPKEVKCNDDNNSQVDVDGTKYEIRCDKQYRENSRHVASGISYTECIKLCSGDSTCNSVDYWDPSGGKSCYLFSGTGEPAHSTNMNWAAFKV</sequence>
<evidence type="ECO:0000313" key="5">
    <source>
        <dbReference type="EMBL" id="KAJ5188326.1"/>
    </source>
</evidence>
<evidence type="ECO:0000259" key="3">
    <source>
        <dbReference type="Pfam" id="PF00024"/>
    </source>
</evidence>
<evidence type="ECO:0000256" key="1">
    <source>
        <dbReference type="SAM" id="MobiDB-lite"/>
    </source>
</evidence>
<protein>
    <recommendedName>
        <fullName evidence="3 4">Apple domain-containing protein</fullName>
    </recommendedName>
</protein>
<dbReference type="Pfam" id="PF14295">
    <property type="entry name" value="PAN_4"/>
    <property type="match status" value="2"/>
</dbReference>
<comment type="caution">
    <text evidence="5">The sequence shown here is derived from an EMBL/GenBank/DDBJ whole genome shotgun (WGS) entry which is preliminary data.</text>
</comment>
<evidence type="ECO:0000313" key="6">
    <source>
        <dbReference type="Proteomes" id="UP001150879"/>
    </source>
</evidence>
<evidence type="ECO:0000259" key="4">
    <source>
        <dbReference type="Pfam" id="PF14295"/>
    </source>
</evidence>
<feature type="domain" description="Apple" evidence="4">
    <location>
        <begin position="331"/>
        <end position="361"/>
    </location>
</feature>
<feature type="domain" description="Apple" evidence="4">
    <location>
        <begin position="82"/>
        <end position="119"/>
    </location>
</feature>
<dbReference type="InterPro" id="IPR003609">
    <property type="entry name" value="Pan_app"/>
</dbReference>
<gene>
    <name evidence="5" type="ORF">N7472_007340</name>
</gene>
<dbReference type="Pfam" id="PF00024">
    <property type="entry name" value="PAN_1"/>
    <property type="match status" value="1"/>
</dbReference>
<name>A0A9W9J639_9EURO</name>